<feature type="chain" id="PRO_5040966692" evidence="5">
    <location>
        <begin position="17"/>
        <end position="104"/>
    </location>
</feature>
<evidence type="ECO:0000256" key="4">
    <source>
        <dbReference type="ARBA" id="ARBA00023136"/>
    </source>
</evidence>
<evidence type="ECO:0000256" key="5">
    <source>
        <dbReference type="SAM" id="SignalP"/>
    </source>
</evidence>
<evidence type="ECO:0000256" key="2">
    <source>
        <dbReference type="ARBA" id="ARBA00022692"/>
    </source>
</evidence>
<dbReference type="Proteomes" id="UP001165082">
    <property type="component" value="Unassembled WGS sequence"/>
</dbReference>
<dbReference type="AlphaFoldDB" id="A0A9W7DLU1"/>
<keyword evidence="5" id="KW-0732">Signal</keyword>
<dbReference type="PANTHER" id="PTHR30249:SF0">
    <property type="entry name" value="PLASTIDAL GLYCOLATE_GLYCERATE TRANSLOCATOR 1, CHLOROPLASTIC"/>
    <property type="match status" value="1"/>
</dbReference>
<dbReference type="OrthoDB" id="2502820at2759"/>
<dbReference type="PANTHER" id="PTHR30249">
    <property type="entry name" value="PUTATIVE SEROTONIN TRANSPORTER"/>
    <property type="match status" value="1"/>
</dbReference>
<reference evidence="6" key="1">
    <citation type="submission" date="2022-07" db="EMBL/GenBank/DDBJ databases">
        <title>Genome analysis of Parmales, a sister group of diatoms, reveals the evolutionary specialization of diatoms from phago-mixotrophs to photoautotrophs.</title>
        <authorList>
            <person name="Ban H."/>
            <person name="Sato S."/>
            <person name="Yoshikawa S."/>
            <person name="Kazumasa Y."/>
            <person name="Nakamura Y."/>
            <person name="Ichinomiya M."/>
            <person name="Saitoh K."/>
            <person name="Sato N."/>
            <person name="Blanc-Mathieu R."/>
            <person name="Endo H."/>
            <person name="Kuwata A."/>
            <person name="Ogata H."/>
        </authorList>
    </citation>
    <scope>NUCLEOTIDE SEQUENCE</scope>
</reference>
<dbReference type="GO" id="GO:0016020">
    <property type="term" value="C:membrane"/>
    <property type="evidence" value="ECO:0007669"/>
    <property type="project" value="UniProtKB-SubCell"/>
</dbReference>
<accession>A0A9W7DLU1</accession>
<dbReference type="InterPro" id="IPR007300">
    <property type="entry name" value="CidB/LrgB"/>
</dbReference>
<organism evidence="6 7">
    <name type="scientific">Triparma retinervis</name>
    <dbReference type="NCBI Taxonomy" id="2557542"/>
    <lineage>
        <taxon>Eukaryota</taxon>
        <taxon>Sar</taxon>
        <taxon>Stramenopiles</taxon>
        <taxon>Ochrophyta</taxon>
        <taxon>Bolidophyceae</taxon>
        <taxon>Parmales</taxon>
        <taxon>Triparmaceae</taxon>
        <taxon>Triparma</taxon>
    </lineage>
</organism>
<evidence type="ECO:0000256" key="3">
    <source>
        <dbReference type="ARBA" id="ARBA00022989"/>
    </source>
</evidence>
<sequence>GDVLLFLLGPAVVSLSISMFQKRQLVKENFQEVVVASSVSSALGLLGTSAMAKAVGISPSLAISLAPRCITTPLAIAVSSMLGGQPSITAGAVCVTGLLGANFG</sequence>
<evidence type="ECO:0000313" key="6">
    <source>
        <dbReference type="EMBL" id="GMH48364.1"/>
    </source>
</evidence>
<name>A0A9W7DLU1_9STRA</name>
<dbReference type="Pfam" id="PF04172">
    <property type="entry name" value="LrgB"/>
    <property type="match status" value="1"/>
</dbReference>
<keyword evidence="4" id="KW-0472">Membrane</keyword>
<evidence type="ECO:0000313" key="7">
    <source>
        <dbReference type="Proteomes" id="UP001165082"/>
    </source>
</evidence>
<feature type="non-terminal residue" evidence="6">
    <location>
        <position position="104"/>
    </location>
</feature>
<evidence type="ECO:0000256" key="1">
    <source>
        <dbReference type="ARBA" id="ARBA00004141"/>
    </source>
</evidence>
<comment type="subcellular location">
    <subcellularLocation>
        <location evidence="1">Membrane</location>
        <topology evidence="1">Multi-pass membrane protein</topology>
    </subcellularLocation>
</comment>
<keyword evidence="3" id="KW-1133">Transmembrane helix</keyword>
<protein>
    <submittedName>
        <fullName evidence="6">Uncharacterized protein</fullName>
    </submittedName>
</protein>
<proteinExistence type="predicted"/>
<feature type="signal peptide" evidence="5">
    <location>
        <begin position="1"/>
        <end position="16"/>
    </location>
</feature>
<keyword evidence="7" id="KW-1185">Reference proteome</keyword>
<comment type="caution">
    <text evidence="6">The sequence shown here is derived from an EMBL/GenBank/DDBJ whole genome shotgun (WGS) entry which is preliminary data.</text>
</comment>
<dbReference type="EMBL" id="BRXZ01004412">
    <property type="protein sequence ID" value="GMH48364.1"/>
    <property type="molecule type" value="Genomic_DNA"/>
</dbReference>
<gene>
    <name evidence="6" type="ORF">TrRE_jg6257</name>
</gene>
<feature type="non-terminal residue" evidence="6">
    <location>
        <position position="1"/>
    </location>
</feature>
<keyword evidence="2" id="KW-0812">Transmembrane</keyword>